<comment type="subcellular location">
    <subcellularLocation>
        <location evidence="1">Cytoplasm</location>
        <location evidence="1">Cytosol</location>
    </subcellularLocation>
</comment>
<dbReference type="AlphaFoldDB" id="A0A084G8Y5"/>
<dbReference type="HOGENOM" id="CLU_075131_0_0_1"/>
<dbReference type="VEuPathDB" id="FungiDB:SAPIO_CDS3945"/>
<dbReference type="SUPFAM" id="SSF54236">
    <property type="entry name" value="Ubiquitin-like"/>
    <property type="match status" value="1"/>
</dbReference>
<dbReference type="InterPro" id="IPR029071">
    <property type="entry name" value="Ubiquitin-like_domsf"/>
</dbReference>
<evidence type="ECO:0000256" key="2">
    <source>
        <dbReference type="ARBA" id="ARBA00022490"/>
    </source>
</evidence>
<dbReference type="PANTHER" id="PTHR46555:SF1">
    <property type="entry name" value="UBIQUITIN-LIKE PROTEIN 4A"/>
    <property type="match status" value="1"/>
</dbReference>
<dbReference type="OMA" id="YILPRMP"/>
<name>A0A084G8Y5_PSEDA</name>
<protein>
    <recommendedName>
        <fullName evidence="3">Ubiquitin-like domain-containing protein</fullName>
    </recommendedName>
</protein>
<dbReference type="InterPro" id="IPR000626">
    <property type="entry name" value="Ubiquitin-like_dom"/>
</dbReference>
<dbReference type="GO" id="GO:0005829">
    <property type="term" value="C:cytosol"/>
    <property type="evidence" value="ECO:0007669"/>
    <property type="project" value="UniProtKB-SubCell"/>
</dbReference>
<comment type="caution">
    <text evidence="4">The sequence shown here is derived from an EMBL/GenBank/DDBJ whole genome shotgun (WGS) entry which is preliminary data.</text>
</comment>
<dbReference type="OrthoDB" id="5366541at2759"/>
<dbReference type="PANTHER" id="PTHR46555">
    <property type="entry name" value="UBIQUITIN-LIKE PROTEIN 4A"/>
    <property type="match status" value="1"/>
</dbReference>
<evidence type="ECO:0000313" key="5">
    <source>
        <dbReference type="Proteomes" id="UP000028545"/>
    </source>
</evidence>
<dbReference type="Proteomes" id="UP000028545">
    <property type="component" value="Unassembled WGS sequence"/>
</dbReference>
<dbReference type="InterPro" id="IPR024737">
    <property type="entry name" value="Get5_N"/>
</dbReference>
<sequence length="211" mass="22598">MTELTFARAFLTALDSRPITISADHVEDPRSFPSNRPAIILPKMPKAMSKPTTTTPQTDKPLTITLKSLRNPPLNLSLPATPQTSILDLKQALASQAGVPVDKARILHRKKPVPDSKIVKDLIEGEEDTLELAVMVMGGAAVLKAPAAAAATSGAAVPGLEGGDEGAEKVVESDAFWEDLRAFVVQRVKDEKVGGELAVLFKKSWEENKGK</sequence>
<gene>
    <name evidence="4" type="ORF">SAPIO_CDS3945</name>
</gene>
<dbReference type="Gene3D" id="1.10.286.70">
    <property type="entry name" value="Get5 dimerization domain"/>
    <property type="match status" value="1"/>
</dbReference>
<dbReference type="Pfam" id="PF12754">
    <property type="entry name" value="Get5_N"/>
    <property type="match status" value="1"/>
</dbReference>
<dbReference type="Pfam" id="PF17183">
    <property type="entry name" value="Get5_C"/>
    <property type="match status" value="1"/>
</dbReference>
<keyword evidence="2" id="KW-0963">Cytoplasm</keyword>
<evidence type="ECO:0000313" key="4">
    <source>
        <dbReference type="EMBL" id="KEZ43797.1"/>
    </source>
</evidence>
<organism evidence="4 5">
    <name type="scientific">Pseudallescheria apiosperma</name>
    <name type="common">Scedosporium apiospermum</name>
    <dbReference type="NCBI Taxonomy" id="563466"/>
    <lineage>
        <taxon>Eukaryota</taxon>
        <taxon>Fungi</taxon>
        <taxon>Dikarya</taxon>
        <taxon>Ascomycota</taxon>
        <taxon>Pezizomycotina</taxon>
        <taxon>Sordariomycetes</taxon>
        <taxon>Hypocreomycetidae</taxon>
        <taxon>Microascales</taxon>
        <taxon>Microascaceae</taxon>
        <taxon>Scedosporium</taxon>
    </lineage>
</organism>
<dbReference type="InterPro" id="IPR047154">
    <property type="entry name" value="UBL4A-like"/>
</dbReference>
<dbReference type="InterPro" id="IPR049256">
    <property type="entry name" value="Get5_C"/>
</dbReference>
<dbReference type="Gene3D" id="3.10.20.90">
    <property type="entry name" value="Phosphatidylinositol 3-kinase Catalytic Subunit, Chain A, domain 1"/>
    <property type="match status" value="1"/>
</dbReference>
<dbReference type="GeneID" id="27723017"/>
<dbReference type="GO" id="GO:0006620">
    <property type="term" value="P:post-translational protein targeting to endoplasmic reticulum membrane"/>
    <property type="evidence" value="ECO:0007669"/>
    <property type="project" value="InterPro"/>
</dbReference>
<dbReference type="RefSeq" id="XP_016643596.1">
    <property type="nucleotide sequence ID" value="XM_016786620.1"/>
</dbReference>
<proteinExistence type="predicted"/>
<dbReference type="EMBL" id="JOWA01000090">
    <property type="protein sequence ID" value="KEZ43797.1"/>
    <property type="molecule type" value="Genomic_DNA"/>
</dbReference>
<keyword evidence="5" id="KW-1185">Reference proteome</keyword>
<reference evidence="4 5" key="1">
    <citation type="journal article" date="2014" name="Genome Announc.">
        <title>Draft genome sequence of the pathogenic fungus Scedosporium apiospermum.</title>
        <authorList>
            <person name="Vandeputte P."/>
            <person name="Ghamrawi S."/>
            <person name="Rechenmann M."/>
            <person name="Iltis A."/>
            <person name="Giraud S."/>
            <person name="Fleury M."/>
            <person name="Thornton C."/>
            <person name="Delhaes L."/>
            <person name="Meyer W."/>
            <person name="Papon N."/>
            <person name="Bouchara J.P."/>
        </authorList>
    </citation>
    <scope>NUCLEOTIDE SEQUENCE [LARGE SCALE GENOMIC DNA]</scope>
    <source>
        <strain evidence="4 5">IHEM 14462</strain>
    </source>
</reference>
<dbReference type="KEGG" id="sapo:SAPIO_CDS3945"/>
<feature type="domain" description="Ubiquitin-like" evidence="3">
    <location>
        <begin position="62"/>
        <end position="139"/>
    </location>
</feature>
<evidence type="ECO:0000256" key="1">
    <source>
        <dbReference type="ARBA" id="ARBA00004514"/>
    </source>
</evidence>
<dbReference type="PROSITE" id="PS50053">
    <property type="entry name" value="UBIQUITIN_2"/>
    <property type="match status" value="1"/>
</dbReference>
<evidence type="ECO:0000259" key="3">
    <source>
        <dbReference type="PROSITE" id="PS50053"/>
    </source>
</evidence>
<accession>A0A084G8Y5</accession>